<dbReference type="PANTHER" id="PTHR22904:SF523">
    <property type="entry name" value="STRESS-INDUCED-PHOSPHOPROTEIN 1"/>
    <property type="match status" value="1"/>
</dbReference>
<dbReference type="InterPro" id="IPR011990">
    <property type="entry name" value="TPR-like_helical_dom_sf"/>
</dbReference>
<evidence type="ECO:0000313" key="3">
    <source>
        <dbReference type="EMBL" id="EFJ41281.1"/>
    </source>
</evidence>
<dbReference type="Proteomes" id="UP000001058">
    <property type="component" value="Unassembled WGS sequence"/>
</dbReference>
<dbReference type="EMBL" id="GL378397">
    <property type="protein sequence ID" value="EFJ41281.1"/>
    <property type="molecule type" value="Genomic_DNA"/>
</dbReference>
<dbReference type="RefSeq" id="XP_002957615.1">
    <property type="nucleotide sequence ID" value="XM_002957569.1"/>
</dbReference>
<dbReference type="PANTHER" id="PTHR22904">
    <property type="entry name" value="TPR REPEAT CONTAINING PROTEIN"/>
    <property type="match status" value="1"/>
</dbReference>
<accession>D8UG36</accession>
<evidence type="ECO:0000256" key="2">
    <source>
        <dbReference type="ARBA" id="ARBA00022803"/>
    </source>
</evidence>
<evidence type="ECO:0000256" key="1">
    <source>
        <dbReference type="ARBA" id="ARBA00022737"/>
    </source>
</evidence>
<dbReference type="SUPFAM" id="SSF48452">
    <property type="entry name" value="TPR-like"/>
    <property type="match status" value="1"/>
</dbReference>
<keyword evidence="1" id="KW-0677">Repeat</keyword>
<dbReference type="InParanoid" id="D8UG36"/>
<dbReference type="SMART" id="SM00028">
    <property type="entry name" value="TPR"/>
    <property type="match status" value="3"/>
</dbReference>
<dbReference type="GO" id="GO:0051879">
    <property type="term" value="F:Hsp90 protein binding"/>
    <property type="evidence" value="ECO:0007669"/>
    <property type="project" value="TreeGrafter"/>
</dbReference>
<feature type="non-terminal residue" evidence="3">
    <location>
        <position position="1"/>
    </location>
</feature>
<dbReference type="STRING" id="3068.D8UG36"/>
<dbReference type="InterPro" id="IPR019734">
    <property type="entry name" value="TPR_rpt"/>
</dbReference>
<dbReference type="KEGG" id="vcn:VOLCADRAFT_119734"/>
<protein>
    <submittedName>
        <fullName evidence="3">Uncharacterized protein</fullName>
    </submittedName>
</protein>
<dbReference type="InterPro" id="IPR013105">
    <property type="entry name" value="TPR_2"/>
</dbReference>
<dbReference type="Pfam" id="PF07719">
    <property type="entry name" value="TPR_2"/>
    <property type="match status" value="1"/>
</dbReference>
<sequence length="135" mass="14990">YQLGCAHARCGRPREAVVAFQRAAQLMPRHPAFLHELAKACQVIGDHSIALGHFNAVLQLQPNNARALLRRGLSLKCLRRYDEAAADLLAARKLEPSNPLMQLDMRALGRGEGKVNFVELCTPGEEDDVFVLTKY</sequence>
<dbReference type="OrthoDB" id="532682at2759"/>
<dbReference type="Gene3D" id="1.25.40.10">
    <property type="entry name" value="Tetratricopeptide repeat domain"/>
    <property type="match status" value="1"/>
</dbReference>
<gene>
    <name evidence="3" type="ORF">VOLCADRAFT_119734</name>
</gene>
<keyword evidence="4" id="KW-1185">Reference proteome</keyword>
<dbReference type="GeneID" id="9627093"/>
<proteinExistence type="predicted"/>
<keyword evidence="2" id="KW-0802">TPR repeat</keyword>
<organism evidence="4">
    <name type="scientific">Volvox carteri f. nagariensis</name>
    <dbReference type="NCBI Taxonomy" id="3068"/>
    <lineage>
        <taxon>Eukaryota</taxon>
        <taxon>Viridiplantae</taxon>
        <taxon>Chlorophyta</taxon>
        <taxon>core chlorophytes</taxon>
        <taxon>Chlorophyceae</taxon>
        <taxon>CS clade</taxon>
        <taxon>Chlamydomonadales</taxon>
        <taxon>Volvocaceae</taxon>
        <taxon>Volvox</taxon>
    </lineage>
</organism>
<name>D8UG36_VOLCA</name>
<evidence type="ECO:0000313" key="4">
    <source>
        <dbReference type="Proteomes" id="UP000001058"/>
    </source>
</evidence>
<reference evidence="3 4" key="1">
    <citation type="journal article" date="2010" name="Science">
        <title>Genomic analysis of organismal complexity in the multicellular green alga Volvox carteri.</title>
        <authorList>
            <person name="Prochnik S.E."/>
            <person name="Umen J."/>
            <person name="Nedelcu A.M."/>
            <person name="Hallmann A."/>
            <person name="Miller S.M."/>
            <person name="Nishii I."/>
            <person name="Ferris P."/>
            <person name="Kuo A."/>
            <person name="Mitros T."/>
            <person name="Fritz-Laylin L.K."/>
            <person name="Hellsten U."/>
            <person name="Chapman J."/>
            <person name="Simakov O."/>
            <person name="Rensing S.A."/>
            <person name="Terry A."/>
            <person name="Pangilinan J."/>
            <person name="Kapitonov V."/>
            <person name="Jurka J."/>
            <person name="Salamov A."/>
            <person name="Shapiro H."/>
            <person name="Schmutz J."/>
            <person name="Grimwood J."/>
            <person name="Lindquist E."/>
            <person name="Lucas S."/>
            <person name="Grigoriev I.V."/>
            <person name="Schmitt R."/>
            <person name="Kirk D."/>
            <person name="Rokhsar D.S."/>
        </authorList>
    </citation>
    <scope>NUCLEOTIDE SEQUENCE [LARGE SCALE GENOMIC DNA]</scope>
    <source>
        <strain evidence="4">f. Nagariensis / Eve</strain>
    </source>
</reference>
<dbReference type="Pfam" id="PF13432">
    <property type="entry name" value="TPR_16"/>
    <property type="match status" value="1"/>
</dbReference>
<dbReference type="AlphaFoldDB" id="D8UG36"/>